<dbReference type="InterPro" id="IPR038727">
    <property type="entry name" value="NadR/Ttd14_AAA_dom"/>
</dbReference>
<name>A0A1L2CV87_9CAUD</name>
<evidence type="ECO:0000259" key="1">
    <source>
        <dbReference type="Pfam" id="PF01467"/>
    </source>
</evidence>
<dbReference type="EMBL" id="KU574722">
    <property type="protein sequence ID" value="AMM43924.1"/>
    <property type="molecule type" value="Genomic_DNA"/>
</dbReference>
<dbReference type="GO" id="GO:0050262">
    <property type="term" value="F:ribosylnicotinamide kinase activity"/>
    <property type="evidence" value="ECO:0007669"/>
    <property type="project" value="InterPro"/>
</dbReference>
<dbReference type="InterPro" id="IPR052735">
    <property type="entry name" value="NAD_biosynth-regulator"/>
</dbReference>
<dbReference type="SUPFAM" id="SSF52540">
    <property type="entry name" value="P-loop containing nucleoside triphosphate hydrolases"/>
    <property type="match status" value="1"/>
</dbReference>
<evidence type="ECO:0000313" key="4">
    <source>
        <dbReference type="Proteomes" id="UP000223891"/>
    </source>
</evidence>
<dbReference type="Gene3D" id="3.40.50.620">
    <property type="entry name" value="HUPs"/>
    <property type="match status" value="1"/>
</dbReference>
<dbReference type="PIRSF" id="PIRSF004776">
    <property type="entry name" value="NadR_NMNAT/RNK"/>
    <property type="match status" value="1"/>
</dbReference>
<dbReference type="GO" id="GO:0009435">
    <property type="term" value="P:NAD+ biosynthetic process"/>
    <property type="evidence" value="ECO:0007669"/>
    <property type="project" value="InterPro"/>
</dbReference>
<dbReference type="Gene3D" id="3.40.50.300">
    <property type="entry name" value="P-loop containing nucleotide triphosphate hydrolases"/>
    <property type="match status" value="1"/>
</dbReference>
<proteinExistence type="predicted"/>
<reference evidence="4" key="1">
    <citation type="submission" date="2016-01" db="EMBL/GenBank/DDBJ databases">
        <title>Isolation and Characterization of Enterobacteria phage CBB.</title>
        <authorList>
            <person name="Buttimer C.T.H."/>
            <person name="Hendrix H."/>
            <person name="Alexandre H."/>
            <person name="O'Mahony J."/>
            <person name="Lavigne R."/>
            <person name="Coffey A."/>
        </authorList>
    </citation>
    <scope>NUCLEOTIDE SEQUENCE [LARGE SCALE GENOMIC DNA]</scope>
</reference>
<accession>A0A1L2CV87</accession>
<dbReference type="Pfam" id="PF13521">
    <property type="entry name" value="AAA_28"/>
    <property type="match status" value="1"/>
</dbReference>
<dbReference type="GO" id="GO:0000309">
    <property type="term" value="F:nicotinamide-nucleotide adenylyltransferase activity"/>
    <property type="evidence" value="ECO:0007669"/>
    <property type="project" value="InterPro"/>
</dbReference>
<dbReference type="PANTHER" id="PTHR37512:SF1">
    <property type="entry name" value="NADR_TTD14 AAA DOMAIN-CONTAINING PROTEIN"/>
    <property type="match status" value="1"/>
</dbReference>
<sequence length="349" mass="40329">MKESGLFFGKFAPLHTGHISAILNAATQVEELYVVLCWDEKFQSTLTPELQKVMTLRNRLMWLKDTFKHMKKIKITYVNETPIPAYPVGCDDFTKLVRNKLITEFHQPYVDMVFSSETDYNDYFSQYWPDSEHVLIDPPREFVNISATRIRNNPYQHWDLLAPASHKHFVKKVCIIGVESTGKSTLTINLANHFSTQYVEEVGRTICENEYHWSEAMMNIEDYVYVAMEHKVKEHKMAATANKVLFSDTNNLITLFSAECSGHTSSPLLSQMAFAEDYDLVIMLDIDVPWVYDPLRLNNTAELREKTFNHLKFLCKAHGVEYTTVSGDFNTRFKTAVELVQNLLQGNNK</sequence>
<evidence type="ECO:0000259" key="2">
    <source>
        <dbReference type="Pfam" id="PF13521"/>
    </source>
</evidence>
<keyword evidence="4" id="KW-1185">Reference proteome</keyword>
<dbReference type="SUPFAM" id="SSF52374">
    <property type="entry name" value="Nucleotidylyl transferase"/>
    <property type="match status" value="1"/>
</dbReference>
<protein>
    <submittedName>
        <fullName evidence="3">Nicotinamide-nucleotide adenylyltransferase</fullName>
    </submittedName>
</protein>
<dbReference type="InterPro" id="IPR004821">
    <property type="entry name" value="Cyt_trans-like"/>
</dbReference>
<dbReference type="InterPro" id="IPR016429">
    <property type="entry name" value="NAD_NadR"/>
</dbReference>
<gene>
    <name evidence="3" type="ORF">CBB_361</name>
</gene>
<evidence type="ECO:0000313" key="3">
    <source>
        <dbReference type="EMBL" id="AMM43924.1"/>
    </source>
</evidence>
<organism evidence="3 4">
    <name type="scientific">Pectobacterium phage vB_PcaM_CBB</name>
    <dbReference type="NCBI Taxonomy" id="2772511"/>
    <lineage>
        <taxon>Viruses</taxon>
        <taxon>Duplodnaviria</taxon>
        <taxon>Heunggongvirae</taxon>
        <taxon>Uroviricota</taxon>
        <taxon>Caudoviricetes</taxon>
        <taxon>Mimasvirus</taxon>
        <taxon>Mimasvirus CBB</taxon>
    </lineage>
</organism>
<feature type="domain" description="NadR/Ttd14 AAA" evidence="2">
    <location>
        <begin position="172"/>
        <end position="332"/>
    </location>
</feature>
<dbReference type="NCBIfam" id="NF005988">
    <property type="entry name" value="PRK08099.1"/>
    <property type="match status" value="1"/>
</dbReference>
<feature type="domain" description="Cytidyltransferase-like" evidence="1">
    <location>
        <begin position="6"/>
        <end position="152"/>
    </location>
</feature>
<dbReference type="NCBIfam" id="TIGR00125">
    <property type="entry name" value="cyt_tran_rel"/>
    <property type="match status" value="1"/>
</dbReference>
<dbReference type="Pfam" id="PF01467">
    <property type="entry name" value="CTP_transf_like"/>
    <property type="match status" value="1"/>
</dbReference>
<dbReference type="PANTHER" id="PTHR37512">
    <property type="entry name" value="TRIFUNCTIONAL NAD BIOSYNTHESIS/REGULATOR PROTEIN NADR"/>
    <property type="match status" value="1"/>
</dbReference>
<dbReference type="Proteomes" id="UP000223891">
    <property type="component" value="Segment"/>
</dbReference>
<dbReference type="InterPro" id="IPR014729">
    <property type="entry name" value="Rossmann-like_a/b/a_fold"/>
</dbReference>
<dbReference type="InterPro" id="IPR027417">
    <property type="entry name" value="P-loop_NTPase"/>
</dbReference>
<keyword evidence="3" id="KW-0548">Nucleotidyltransferase</keyword>
<keyword evidence="3" id="KW-0808">Transferase</keyword>